<dbReference type="AlphaFoldDB" id="A0A918GFU2"/>
<feature type="region of interest" description="Disordered" evidence="1">
    <location>
        <begin position="50"/>
        <end position="78"/>
    </location>
</feature>
<keyword evidence="3" id="KW-1185">Reference proteome</keyword>
<evidence type="ECO:0000256" key="1">
    <source>
        <dbReference type="SAM" id="MobiDB-lite"/>
    </source>
</evidence>
<proteinExistence type="predicted"/>
<organism evidence="2 3">
    <name type="scientific">Streptomyces humidus</name>
    <dbReference type="NCBI Taxonomy" id="52259"/>
    <lineage>
        <taxon>Bacteria</taxon>
        <taxon>Bacillati</taxon>
        <taxon>Actinomycetota</taxon>
        <taxon>Actinomycetes</taxon>
        <taxon>Kitasatosporales</taxon>
        <taxon>Streptomycetaceae</taxon>
        <taxon>Streptomyces</taxon>
    </lineage>
</organism>
<name>A0A918GFU2_9ACTN</name>
<dbReference type="Proteomes" id="UP000606194">
    <property type="component" value="Unassembled WGS sequence"/>
</dbReference>
<evidence type="ECO:0000313" key="3">
    <source>
        <dbReference type="Proteomes" id="UP000606194"/>
    </source>
</evidence>
<comment type="caution">
    <text evidence="2">The sequence shown here is derived from an EMBL/GenBank/DDBJ whole genome shotgun (WGS) entry which is preliminary data.</text>
</comment>
<protein>
    <submittedName>
        <fullName evidence="2">Uncharacterized protein</fullName>
    </submittedName>
</protein>
<sequence length="167" mass="17984">MASVLGRLEARECAARKRVEELQAELEAAQSEWDEWLIARRRVGEVWDDRGETAGQEGEAGKTQGGNEATAPTAARPGSVVPLWREGLSAEALAPEYQQVMGLLAERRATGGRPLNCREITALLGLEVVPAKTEGVRCKLKRLVARGWAHEPVPGRFVCGGGRDGGS</sequence>
<evidence type="ECO:0000313" key="2">
    <source>
        <dbReference type="EMBL" id="GGS33618.1"/>
    </source>
</evidence>
<dbReference type="RefSeq" id="WP_190154587.1">
    <property type="nucleotide sequence ID" value="NZ_BMTL01000123.1"/>
</dbReference>
<accession>A0A918GFU2</accession>
<dbReference type="EMBL" id="BMTL01000123">
    <property type="protein sequence ID" value="GGS33618.1"/>
    <property type="molecule type" value="Genomic_DNA"/>
</dbReference>
<reference evidence="2" key="1">
    <citation type="journal article" date="2014" name="Int. J. Syst. Evol. Microbiol.">
        <title>Complete genome sequence of Corynebacterium casei LMG S-19264T (=DSM 44701T), isolated from a smear-ripened cheese.</title>
        <authorList>
            <consortium name="US DOE Joint Genome Institute (JGI-PGF)"/>
            <person name="Walter F."/>
            <person name="Albersmeier A."/>
            <person name="Kalinowski J."/>
            <person name="Ruckert C."/>
        </authorList>
    </citation>
    <scope>NUCLEOTIDE SEQUENCE</scope>
    <source>
        <strain evidence="2">JCM 4386</strain>
    </source>
</reference>
<gene>
    <name evidence="2" type="ORF">GCM10010269_83800</name>
</gene>
<reference evidence="2" key="2">
    <citation type="submission" date="2020-09" db="EMBL/GenBank/DDBJ databases">
        <authorList>
            <person name="Sun Q."/>
            <person name="Ohkuma M."/>
        </authorList>
    </citation>
    <scope>NUCLEOTIDE SEQUENCE</scope>
    <source>
        <strain evidence="2">JCM 4386</strain>
    </source>
</reference>